<gene>
    <name evidence="1" type="ORF">JYU34_015124</name>
</gene>
<proteinExistence type="predicted"/>
<evidence type="ECO:0000313" key="2">
    <source>
        <dbReference type="Proteomes" id="UP000823941"/>
    </source>
</evidence>
<sequence length="96" mass="10786">MKQSPRGYRFFRIVIVPAPQTLIKLVHGGPTSEPITENCKTKEVIKVRPSNSSIQRSSGGNFAERNTTTIWHCVGRSTDSTKWMDLDWTPAKNGKI</sequence>
<accession>A0ABQ7Q6D1</accession>
<keyword evidence="2" id="KW-1185">Reference proteome</keyword>
<evidence type="ECO:0000313" key="1">
    <source>
        <dbReference type="EMBL" id="KAG7300792.1"/>
    </source>
</evidence>
<protein>
    <submittedName>
        <fullName evidence="1">Uncharacterized protein</fullName>
    </submittedName>
</protein>
<comment type="caution">
    <text evidence="1">The sequence shown here is derived from an EMBL/GenBank/DDBJ whole genome shotgun (WGS) entry which is preliminary data.</text>
</comment>
<dbReference type="EMBL" id="JAHIBW010000020">
    <property type="protein sequence ID" value="KAG7300792.1"/>
    <property type="molecule type" value="Genomic_DNA"/>
</dbReference>
<dbReference type="Proteomes" id="UP000823941">
    <property type="component" value="Chromosome 20"/>
</dbReference>
<name>A0ABQ7Q6D1_PLUXY</name>
<reference evidence="1 2" key="1">
    <citation type="submission" date="2021-06" db="EMBL/GenBank/DDBJ databases">
        <title>A haploid diamondback moth (Plutella xylostella L.) genome assembly resolves 31 chromosomes and identifies a diamide resistance mutation.</title>
        <authorList>
            <person name="Ward C.M."/>
            <person name="Perry K.D."/>
            <person name="Baker G."/>
            <person name="Powis K."/>
            <person name="Heckel D.G."/>
            <person name="Baxter S.W."/>
        </authorList>
    </citation>
    <scope>NUCLEOTIDE SEQUENCE [LARGE SCALE GENOMIC DNA]</scope>
    <source>
        <strain evidence="1 2">LV</strain>
        <tissue evidence="1">Single pupa</tissue>
    </source>
</reference>
<organism evidence="1 2">
    <name type="scientific">Plutella xylostella</name>
    <name type="common">Diamondback moth</name>
    <name type="synonym">Plutella maculipennis</name>
    <dbReference type="NCBI Taxonomy" id="51655"/>
    <lineage>
        <taxon>Eukaryota</taxon>
        <taxon>Metazoa</taxon>
        <taxon>Ecdysozoa</taxon>
        <taxon>Arthropoda</taxon>
        <taxon>Hexapoda</taxon>
        <taxon>Insecta</taxon>
        <taxon>Pterygota</taxon>
        <taxon>Neoptera</taxon>
        <taxon>Endopterygota</taxon>
        <taxon>Lepidoptera</taxon>
        <taxon>Glossata</taxon>
        <taxon>Ditrysia</taxon>
        <taxon>Yponomeutoidea</taxon>
        <taxon>Plutellidae</taxon>
        <taxon>Plutella</taxon>
    </lineage>
</organism>